<dbReference type="OrthoDB" id="300855at2759"/>
<dbReference type="InterPro" id="IPR016093">
    <property type="entry name" value="MIR_motif"/>
</dbReference>
<dbReference type="Pfam" id="PF08709">
    <property type="entry name" value="Ins145_P3_rec"/>
    <property type="match status" value="1"/>
</dbReference>
<dbReference type="SUPFAM" id="SSF82109">
    <property type="entry name" value="MIR domain"/>
    <property type="match status" value="1"/>
</dbReference>
<evidence type="ECO:0000313" key="4">
    <source>
        <dbReference type="EMBL" id="GMH52333.1"/>
    </source>
</evidence>
<sequence>MDAAALPPFAGRLSPTTKPAEEGAGINNLESVKFGDIIYLKGTSKVDGGDKGFVYADPCFGKVGFIKDEVSATEELSEFHSCLFVILPQLNYESASTRKELRRRSSFSGGTAEMDMVDIRIEQEKIQNAQTVDRCKKCDESVLYGQVVQLMHVATGKYLMGDRHTSQCQRDCLALSVGQGEELCHFRITPRFRVRQEGSPVYYADQIQLLNERLDGYAVHTTHEKYLDEDDIEGMHEIGDKSTIYELNLSSLPNGEELVVHFSSIPKRFRQQSKMGKENREVVFVTSRPDNDAVLLMPVDPKTDADFIHKLQKALSMLPFTRWFTNRIVKLGDKDGLKWDNIDSMETLLVDLIKSCGEFSGKFERKFEVMSIEEAKAAEAKEESSVMFQTIACDVKLVDVIFDLVASPTRTGGGGLDMAWDDKHGRFKDAKFEKIGLIATLGWKALRTMFGKNRRAENYFAQKKERINPGIIKQIPFKVGAARAFEKLISDNVELLEQEVDKTIIQAFMNLIVNHGPEERLMNFFASICNCQSNPIKSNQEACLNLLYLNKVNYGSMLLHTFEDPNPRERVPWKFSEYSKDFGFPDEFLGKSVLDEGGFKPVIVSWANMKSMKGRTNGGNLLSDDFLIDGKQECEVAKFCEYVSKTSVEMEDICYEKGFGEESDDDDDDDDDDDSGGGGGGGGDEYGTSFGLSERRKLMLQWELSQYYVAQIKVFANMCQGRSYNCITHLSKSFPYAMLMHLVSNDKLDYEVRTAFCMLLQVLWVDRYPHSPNCGRPSLPNLVWV</sequence>
<keyword evidence="5" id="KW-1185">Reference proteome</keyword>
<feature type="region of interest" description="Disordered" evidence="2">
    <location>
        <begin position="659"/>
        <end position="686"/>
    </location>
</feature>
<dbReference type="GO" id="GO:0005262">
    <property type="term" value="F:calcium channel activity"/>
    <property type="evidence" value="ECO:0007669"/>
    <property type="project" value="InterPro"/>
</dbReference>
<dbReference type="AlphaFoldDB" id="A0A9W7DVL5"/>
<evidence type="ECO:0000259" key="3">
    <source>
        <dbReference type="PROSITE" id="PS50919"/>
    </source>
</evidence>
<feature type="domain" description="MIR" evidence="3">
    <location>
        <begin position="139"/>
        <end position="191"/>
    </location>
</feature>
<dbReference type="InterPro" id="IPR015925">
    <property type="entry name" value="Ryanodine_IP3_receptor"/>
</dbReference>
<dbReference type="PROSITE" id="PS50919">
    <property type="entry name" value="MIR"/>
    <property type="match status" value="1"/>
</dbReference>
<protein>
    <recommendedName>
        <fullName evidence="3">MIR domain-containing protein</fullName>
    </recommendedName>
</protein>
<evidence type="ECO:0000313" key="5">
    <source>
        <dbReference type="Proteomes" id="UP001165082"/>
    </source>
</evidence>
<dbReference type="Pfam" id="PF01365">
    <property type="entry name" value="RYDR_ITPR"/>
    <property type="match status" value="1"/>
</dbReference>
<feature type="compositionally biased region" description="Gly residues" evidence="2">
    <location>
        <begin position="676"/>
        <end position="685"/>
    </location>
</feature>
<organism evidence="4 5">
    <name type="scientific">Triparma retinervis</name>
    <dbReference type="NCBI Taxonomy" id="2557542"/>
    <lineage>
        <taxon>Eukaryota</taxon>
        <taxon>Sar</taxon>
        <taxon>Stramenopiles</taxon>
        <taxon>Ochrophyta</taxon>
        <taxon>Bolidophyceae</taxon>
        <taxon>Parmales</taxon>
        <taxon>Triparmaceae</taxon>
        <taxon>Triparma</taxon>
    </lineage>
</organism>
<dbReference type="GO" id="GO:0016020">
    <property type="term" value="C:membrane"/>
    <property type="evidence" value="ECO:0007669"/>
    <property type="project" value="InterPro"/>
</dbReference>
<dbReference type="InterPro" id="IPR014821">
    <property type="entry name" value="Ins145_P3_rcpt"/>
</dbReference>
<reference evidence="4" key="1">
    <citation type="submission" date="2022-07" db="EMBL/GenBank/DDBJ databases">
        <title>Genome analysis of Parmales, a sister group of diatoms, reveals the evolutionary specialization of diatoms from phago-mixotrophs to photoautotrophs.</title>
        <authorList>
            <person name="Ban H."/>
            <person name="Sato S."/>
            <person name="Yoshikawa S."/>
            <person name="Kazumasa Y."/>
            <person name="Nakamura Y."/>
            <person name="Ichinomiya M."/>
            <person name="Saitoh K."/>
            <person name="Sato N."/>
            <person name="Blanc-Mathieu R."/>
            <person name="Endo H."/>
            <person name="Kuwata A."/>
            <person name="Ogata H."/>
        </authorList>
    </citation>
    <scope>NUCLEOTIDE SEQUENCE</scope>
</reference>
<keyword evidence="1" id="KW-0677">Repeat</keyword>
<dbReference type="PANTHER" id="PTHR13715">
    <property type="entry name" value="RYANODINE RECEPTOR AND IP3 RECEPTOR"/>
    <property type="match status" value="1"/>
</dbReference>
<dbReference type="InterPro" id="IPR036300">
    <property type="entry name" value="MIR_dom_sf"/>
</dbReference>
<dbReference type="InterPro" id="IPR000699">
    <property type="entry name" value="RIH_dom"/>
</dbReference>
<comment type="caution">
    <text evidence="4">The sequence shown here is derived from an EMBL/GenBank/DDBJ whole genome shotgun (WGS) entry which is preliminary data.</text>
</comment>
<name>A0A9W7DVL5_9STRA</name>
<dbReference type="EMBL" id="BRXZ01002017">
    <property type="protein sequence ID" value="GMH52333.1"/>
    <property type="molecule type" value="Genomic_DNA"/>
</dbReference>
<gene>
    <name evidence="4" type="ORF">TrRE_jg11316</name>
</gene>
<dbReference type="Gene3D" id="2.80.10.50">
    <property type="match status" value="1"/>
</dbReference>
<proteinExistence type="predicted"/>
<feature type="compositionally biased region" description="Acidic residues" evidence="2">
    <location>
        <begin position="661"/>
        <end position="675"/>
    </location>
</feature>
<dbReference type="PANTHER" id="PTHR13715:SF99">
    <property type="entry name" value="INOSITOL 1,4,5-TRISPHOSPHATE RECEPTOR-LIKE PROTEIN A"/>
    <property type="match status" value="1"/>
</dbReference>
<dbReference type="Proteomes" id="UP001165082">
    <property type="component" value="Unassembled WGS sequence"/>
</dbReference>
<evidence type="ECO:0000256" key="2">
    <source>
        <dbReference type="SAM" id="MobiDB-lite"/>
    </source>
</evidence>
<evidence type="ECO:0000256" key="1">
    <source>
        <dbReference type="ARBA" id="ARBA00022737"/>
    </source>
</evidence>
<feature type="region of interest" description="Disordered" evidence="2">
    <location>
        <begin position="1"/>
        <end position="24"/>
    </location>
</feature>
<accession>A0A9W7DVL5</accession>
<feature type="non-terminal residue" evidence="4">
    <location>
        <position position="785"/>
    </location>
</feature>